<accession>A0A8I2YVA7</accession>
<organism evidence="2 3">
    <name type="scientific">Boletus reticuloceps</name>
    <dbReference type="NCBI Taxonomy" id="495285"/>
    <lineage>
        <taxon>Eukaryota</taxon>
        <taxon>Fungi</taxon>
        <taxon>Dikarya</taxon>
        <taxon>Basidiomycota</taxon>
        <taxon>Agaricomycotina</taxon>
        <taxon>Agaricomycetes</taxon>
        <taxon>Agaricomycetidae</taxon>
        <taxon>Boletales</taxon>
        <taxon>Boletineae</taxon>
        <taxon>Boletaceae</taxon>
        <taxon>Boletoideae</taxon>
        <taxon>Boletus</taxon>
    </lineage>
</organism>
<sequence length="160" mass="18391">MMHYALDIPEILYNIFGHLAPDQDWSWTYDQLLGIRTLAKLARTCRAFKEPALDVLWSELPDFSALVRCVPDAVHSKKQRRFAFKRPLTEAEWGTSTIQGYASFHDCTLREACLEDESIAMLLSHASRTLFPSLRFLSWGYERFGEISECRNVLDSVALS</sequence>
<evidence type="ECO:0000313" key="2">
    <source>
        <dbReference type="EMBL" id="KAG6378327.1"/>
    </source>
</evidence>
<name>A0A8I2YVA7_9AGAM</name>
<evidence type="ECO:0000259" key="1">
    <source>
        <dbReference type="Pfam" id="PF12937"/>
    </source>
</evidence>
<dbReference type="InterPro" id="IPR001810">
    <property type="entry name" value="F-box_dom"/>
</dbReference>
<keyword evidence="3" id="KW-1185">Reference proteome</keyword>
<comment type="caution">
    <text evidence="2">The sequence shown here is derived from an EMBL/GenBank/DDBJ whole genome shotgun (WGS) entry which is preliminary data.</text>
</comment>
<dbReference type="Proteomes" id="UP000683000">
    <property type="component" value="Unassembled WGS sequence"/>
</dbReference>
<evidence type="ECO:0000313" key="3">
    <source>
        <dbReference type="Proteomes" id="UP000683000"/>
    </source>
</evidence>
<gene>
    <name evidence="2" type="ORF">JVT61DRAFT_14049</name>
</gene>
<dbReference type="AlphaFoldDB" id="A0A8I2YVA7"/>
<protein>
    <recommendedName>
        <fullName evidence="1">F-box domain-containing protein</fullName>
    </recommendedName>
</protein>
<proteinExistence type="predicted"/>
<dbReference type="EMBL" id="JAGFBS010000007">
    <property type="protein sequence ID" value="KAG6378327.1"/>
    <property type="molecule type" value="Genomic_DNA"/>
</dbReference>
<reference evidence="2" key="1">
    <citation type="submission" date="2021-03" db="EMBL/GenBank/DDBJ databases">
        <title>Evolutionary innovations through gain and loss of genes in the ectomycorrhizal Boletales.</title>
        <authorList>
            <person name="Wu G."/>
            <person name="Miyauchi S."/>
            <person name="Morin E."/>
            <person name="Yang Z.-L."/>
            <person name="Xu J."/>
            <person name="Martin F.M."/>
        </authorList>
    </citation>
    <scope>NUCLEOTIDE SEQUENCE</scope>
    <source>
        <strain evidence="2">BR01</strain>
    </source>
</reference>
<feature type="domain" description="F-box" evidence="1">
    <location>
        <begin position="9"/>
        <end position="59"/>
    </location>
</feature>
<dbReference type="OrthoDB" id="3041441at2759"/>
<dbReference type="Pfam" id="PF12937">
    <property type="entry name" value="F-box-like"/>
    <property type="match status" value="1"/>
</dbReference>